<feature type="region of interest" description="Disordered" evidence="7">
    <location>
        <begin position="485"/>
        <end position="525"/>
    </location>
</feature>
<organism evidence="9 10">
    <name type="scientific">Liquidambar formosana</name>
    <name type="common">Formosan gum</name>
    <dbReference type="NCBI Taxonomy" id="63359"/>
    <lineage>
        <taxon>Eukaryota</taxon>
        <taxon>Viridiplantae</taxon>
        <taxon>Streptophyta</taxon>
        <taxon>Embryophyta</taxon>
        <taxon>Tracheophyta</taxon>
        <taxon>Spermatophyta</taxon>
        <taxon>Magnoliopsida</taxon>
        <taxon>eudicotyledons</taxon>
        <taxon>Gunneridae</taxon>
        <taxon>Pentapetalae</taxon>
        <taxon>Saxifragales</taxon>
        <taxon>Altingiaceae</taxon>
        <taxon>Liquidambar</taxon>
    </lineage>
</organism>
<feature type="region of interest" description="Disordered" evidence="7">
    <location>
        <begin position="32"/>
        <end position="66"/>
    </location>
</feature>
<dbReference type="InterPro" id="IPR011011">
    <property type="entry name" value="Znf_FYVE_PHD"/>
</dbReference>
<dbReference type="InterPro" id="IPR054292">
    <property type="entry name" value="DUF7028"/>
</dbReference>
<feature type="region of interest" description="Disordered" evidence="7">
    <location>
        <begin position="1068"/>
        <end position="1092"/>
    </location>
</feature>
<evidence type="ECO:0000256" key="1">
    <source>
        <dbReference type="ARBA" id="ARBA00004123"/>
    </source>
</evidence>
<dbReference type="SUPFAM" id="SSF57903">
    <property type="entry name" value="FYVE/PHD zinc finger"/>
    <property type="match status" value="1"/>
</dbReference>
<dbReference type="Gene3D" id="3.30.40.10">
    <property type="entry name" value="Zinc/RING finger domain, C3HC4 (zinc finger)"/>
    <property type="match status" value="1"/>
</dbReference>
<dbReference type="PANTHER" id="PTHR46508">
    <property type="entry name" value="PHD FINGER FAMILY PROTEIN"/>
    <property type="match status" value="1"/>
</dbReference>
<dbReference type="InterPro" id="IPR001965">
    <property type="entry name" value="Znf_PHD"/>
</dbReference>
<dbReference type="Pfam" id="PF16135">
    <property type="entry name" value="TDBD"/>
    <property type="match status" value="1"/>
</dbReference>
<reference evidence="9 10" key="1">
    <citation type="journal article" date="2024" name="Plant J.">
        <title>Genome sequences and population genomics reveal climatic adaptation and genomic divergence between two closely related sweetgum species.</title>
        <authorList>
            <person name="Xu W.Q."/>
            <person name="Ren C.Q."/>
            <person name="Zhang X.Y."/>
            <person name="Comes H.P."/>
            <person name="Liu X.H."/>
            <person name="Li Y.G."/>
            <person name="Kettle C.J."/>
            <person name="Jalonen R."/>
            <person name="Gaisberger H."/>
            <person name="Ma Y.Z."/>
            <person name="Qiu Y.X."/>
        </authorList>
    </citation>
    <scope>NUCLEOTIDE SEQUENCE [LARGE SCALE GENOMIC DNA]</scope>
    <source>
        <strain evidence="9">Hangzhou</strain>
    </source>
</reference>
<dbReference type="Pfam" id="PF23209">
    <property type="entry name" value="IDM1_C"/>
    <property type="match status" value="1"/>
</dbReference>
<dbReference type="GO" id="GO:0005634">
    <property type="term" value="C:nucleus"/>
    <property type="evidence" value="ECO:0007669"/>
    <property type="project" value="UniProtKB-SubCell"/>
</dbReference>
<dbReference type="InterPro" id="IPR019787">
    <property type="entry name" value="Znf_PHD-finger"/>
</dbReference>
<dbReference type="InterPro" id="IPR032308">
    <property type="entry name" value="TDBD"/>
</dbReference>
<dbReference type="PANTHER" id="PTHR46508:SF3">
    <property type="entry name" value="ACYL-COA N-ACYLTRANSFERASE WITH RING_FYVE_PHD-TYPE ZINC FINGER PROTEIN"/>
    <property type="match status" value="1"/>
</dbReference>
<feature type="region of interest" description="Disordered" evidence="7">
    <location>
        <begin position="1219"/>
        <end position="1240"/>
    </location>
</feature>
<feature type="domain" description="PHD-type" evidence="8">
    <location>
        <begin position="715"/>
        <end position="760"/>
    </location>
</feature>
<feature type="region of interest" description="Disordered" evidence="7">
    <location>
        <begin position="369"/>
        <end position="397"/>
    </location>
</feature>
<comment type="subcellular location">
    <subcellularLocation>
        <location evidence="1">Nucleus</location>
    </subcellularLocation>
</comment>
<keyword evidence="5" id="KW-0539">Nucleus</keyword>
<accession>A0AAP0X0P7</accession>
<keyword evidence="3 6" id="KW-0863">Zinc-finger</keyword>
<gene>
    <name evidence="9" type="ORF">L1049_016592</name>
</gene>
<dbReference type="EMBL" id="JBBPBK010000003">
    <property type="protein sequence ID" value="KAK9288144.1"/>
    <property type="molecule type" value="Genomic_DNA"/>
</dbReference>
<sequence length="1423" mass="157796">MEEGMRSADSSGVLVKNRNSSGCLIIRKKGDGVGAVGSSASRKAFESKKDKKRPRLVVSDSGSSDELLEPYRRRVASRTSQARDCFEKGIVEGSEIRSRRSQLEHIKHRNGEDEMERKRSRLDVFEFDEYDGLDGISLRKGYIHDREAEIGGRSIFGLKGGQKEFETGSSGRDIVYRRKHSYFDTSNSLVSERSKGTDYSEKNRFKLKGDGRRIPVPLMREEFGDPSEEPIRLQGKNGVLKVMIKKKKGSGLLKTYDHLEAEENRKALRSGDTVKRNELIHQEVEENRKSLRSRDTVKRNELIHPSFYSDKKVHEKAGSFVRAEKNQLNSRKSFPTKSSKAPDWETEDSDTSLKVGSKNVEVRKSMKMVKDEEERNLSSEKLSPARCSEGKVRRGTGTEKQKLREQIRGMLLDAGWTIDYRPRRNRDYQDAVYVNPSGTAYWSIIKAYDALQKQFEEEDNDLKPSREPISEEVLSKLTRQTRKKIEKEMNKKRRDYGGSKSAQDAATKRTKRATESMVSDRAEEKLSSFIKQGGKSLRGRINENGFAGQNSTHLSHDVDHVNGENLSDNLSVQGRKSRKLGRCTLLVRSSDKGLHSEADGYVPYTGKRTLLSWLIDSGTVELSGKVQYMNRRRTKVMLEGWITRDGIHCGCCSKILTVSKFEIHAGSKLRQPFQNIYVDSGASLLQCQIDAWNRQEESECSSFHSIDVDGDDPNDDTCGICGDGGDLICCDGCPSTFHQSCLDIQMLPPGDWHCPNCTCKFCGMAGGSIAQETCSLCEKKYHQSCIQEVDALPVNSTSPCPTFCGKKCRELFEHLQMFLGVKHELEAGFSWSLVRRTDTSRGLPQRVECNSKLAVALTVMDECFLPIVDRRSGVNLIHNVLYNRGSNFNRLNYSGFYTAILERGDEIISAASIRFHGTQLAEMPFIGTRHIYRRQGMCRRLFCAIESALCSFKVEKLIIPAISELMHTWTEVFDFNSLEESHKKEMRSMNMLVFPGIDMLQKLLVEQDNTERNVTVSTGAKPMELEGKRCSTPEMSNKSDNDSCTGHELHVCDDAGVHHVSDINDKVVASNSGSQAPGVSLNDTSVLSGSSDAPHEVKFPVTGEGILGSNSQSGDEVPGSATEAKCLSHADTRHVTLEMENEPVLDSPMEGNIQFPAEGGMDAANVNKVVCVEPVLHSLGEMYAQNDTKEVNEIENAISVYTHHGTDEGIMQLNLDSNHHNASERESKSSVASEVVSDETQSEEAIVLVSGEYSGTDACEVKIGSRSGDNLAESATESKCLFPSDMSDTFLKMESKPVLSLPVGGNIHSSAEGDIDGVNVNNNAASVESVLHSLGEISAHNSTEDVNGNKNALSVSTFHGTEESVMQFNSDLNQHSARERESKSFVASAIASDAMHCEATIIFASGDCSGADACEVKTKSAFV</sequence>
<evidence type="ECO:0000256" key="2">
    <source>
        <dbReference type="ARBA" id="ARBA00022723"/>
    </source>
</evidence>
<dbReference type="GO" id="GO:0008270">
    <property type="term" value="F:zinc ion binding"/>
    <property type="evidence" value="ECO:0007669"/>
    <property type="project" value="UniProtKB-KW"/>
</dbReference>
<evidence type="ECO:0000256" key="4">
    <source>
        <dbReference type="ARBA" id="ARBA00022833"/>
    </source>
</evidence>
<evidence type="ECO:0000259" key="8">
    <source>
        <dbReference type="PROSITE" id="PS50016"/>
    </source>
</evidence>
<dbReference type="Pfam" id="PF22970">
    <property type="entry name" value="DUF7028"/>
    <property type="match status" value="1"/>
</dbReference>
<feature type="compositionally biased region" description="Basic and acidic residues" evidence="7">
    <location>
        <begin position="369"/>
        <end position="378"/>
    </location>
</feature>
<keyword evidence="10" id="KW-1185">Reference proteome</keyword>
<feature type="compositionally biased region" description="Basic and acidic residues" evidence="7">
    <location>
        <begin position="388"/>
        <end position="397"/>
    </location>
</feature>
<dbReference type="Proteomes" id="UP001415857">
    <property type="component" value="Unassembled WGS sequence"/>
</dbReference>
<evidence type="ECO:0000313" key="9">
    <source>
        <dbReference type="EMBL" id="KAK9288144.1"/>
    </source>
</evidence>
<evidence type="ECO:0000256" key="7">
    <source>
        <dbReference type="SAM" id="MobiDB-lite"/>
    </source>
</evidence>
<comment type="caution">
    <text evidence="9">The sequence shown here is derived from an EMBL/GenBank/DDBJ whole genome shotgun (WGS) entry which is preliminary data.</text>
</comment>
<name>A0AAP0X0P7_LIQFO</name>
<dbReference type="InterPro" id="IPR019786">
    <property type="entry name" value="Zinc_finger_PHD-type_CS"/>
</dbReference>
<feature type="compositionally biased region" description="Polar residues" evidence="7">
    <location>
        <begin position="1069"/>
        <end position="1091"/>
    </location>
</feature>
<evidence type="ECO:0000256" key="6">
    <source>
        <dbReference type="PROSITE-ProRule" id="PRU00146"/>
    </source>
</evidence>
<evidence type="ECO:0000313" key="10">
    <source>
        <dbReference type="Proteomes" id="UP001415857"/>
    </source>
</evidence>
<keyword evidence="4" id="KW-0862">Zinc</keyword>
<protein>
    <recommendedName>
        <fullName evidence="8">PHD-type domain-containing protein</fullName>
    </recommendedName>
</protein>
<dbReference type="CDD" id="cd15532">
    <property type="entry name" value="PHD2_CHD_II"/>
    <property type="match status" value="1"/>
</dbReference>
<evidence type="ECO:0000256" key="5">
    <source>
        <dbReference type="ARBA" id="ARBA00023242"/>
    </source>
</evidence>
<dbReference type="Pfam" id="PF00628">
    <property type="entry name" value="PHD"/>
    <property type="match status" value="1"/>
</dbReference>
<dbReference type="PROSITE" id="PS01359">
    <property type="entry name" value="ZF_PHD_1"/>
    <property type="match status" value="1"/>
</dbReference>
<dbReference type="InterPro" id="IPR013083">
    <property type="entry name" value="Znf_RING/FYVE/PHD"/>
</dbReference>
<dbReference type="SMART" id="SM00249">
    <property type="entry name" value="PHD"/>
    <property type="match status" value="2"/>
</dbReference>
<feature type="compositionally biased region" description="Basic and acidic residues" evidence="7">
    <location>
        <begin position="512"/>
        <end position="525"/>
    </location>
</feature>
<feature type="compositionally biased region" description="Polar residues" evidence="7">
    <location>
        <begin position="326"/>
        <end position="339"/>
    </location>
</feature>
<proteinExistence type="predicted"/>
<feature type="region of interest" description="Disordered" evidence="7">
    <location>
        <begin position="323"/>
        <end position="352"/>
    </location>
</feature>
<dbReference type="InterPro" id="IPR056511">
    <property type="entry name" value="IDM1_C"/>
</dbReference>
<evidence type="ECO:0000256" key="3">
    <source>
        <dbReference type="ARBA" id="ARBA00022771"/>
    </source>
</evidence>
<dbReference type="PROSITE" id="PS50016">
    <property type="entry name" value="ZF_PHD_2"/>
    <property type="match status" value="1"/>
</dbReference>
<keyword evidence="2" id="KW-0479">Metal-binding</keyword>
<feature type="compositionally biased region" description="Basic and acidic residues" evidence="7">
    <location>
        <begin position="1219"/>
        <end position="1228"/>
    </location>
</feature>